<evidence type="ECO:0000256" key="3">
    <source>
        <dbReference type="ARBA" id="ARBA00023125"/>
    </source>
</evidence>
<keyword evidence="4" id="KW-0233">DNA recombination</keyword>
<reference evidence="6" key="1">
    <citation type="journal article" date="2018" name="Genome Biol.">
        <title>SKESA: strategic k-mer extension for scrupulous assemblies.</title>
        <authorList>
            <person name="Souvorov A."/>
            <person name="Agarwala R."/>
            <person name="Lipman D.J."/>
        </authorList>
    </citation>
    <scope>NUCLEOTIDE SEQUENCE</scope>
    <source>
        <strain evidence="6">Salmonella enterica</strain>
    </source>
</reference>
<dbReference type="GO" id="GO:0015074">
    <property type="term" value="P:DNA integration"/>
    <property type="evidence" value="ECO:0007669"/>
    <property type="project" value="UniProtKB-KW"/>
</dbReference>
<dbReference type="InterPro" id="IPR013762">
    <property type="entry name" value="Integrase-like_cat_sf"/>
</dbReference>
<dbReference type="AlphaFoldDB" id="A0A725MTM1"/>
<dbReference type="SUPFAM" id="SSF56349">
    <property type="entry name" value="DNA breaking-rejoining enzymes"/>
    <property type="match status" value="1"/>
</dbReference>
<organism evidence="6">
    <name type="scientific">Salmonella senftenberg</name>
    <dbReference type="NCBI Taxonomy" id="28150"/>
    <lineage>
        <taxon>Bacteria</taxon>
        <taxon>Pseudomonadati</taxon>
        <taxon>Pseudomonadota</taxon>
        <taxon>Gammaproteobacteria</taxon>
        <taxon>Enterobacterales</taxon>
        <taxon>Enterobacteriaceae</taxon>
        <taxon>Salmonella</taxon>
    </lineage>
</organism>
<dbReference type="PANTHER" id="PTHR30349:SF41">
    <property type="entry name" value="INTEGRASE_RECOMBINASE PROTEIN MJ0367-RELATED"/>
    <property type="match status" value="1"/>
</dbReference>
<accession>A0A725MTM1</accession>
<protein>
    <submittedName>
        <fullName evidence="6">DUF3258 domain-containing protein</fullName>
    </submittedName>
</protein>
<keyword evidence="3" id="KW-0238">DNA-binding</keyword>
<evidence type="ECO:0000256" key="4">
    <source>
        <dbReference type="ARBA" id="ARBA00023172"/>
    </source>
</evidence>
<proteinExistence type="inferred from homology"/>
<reference evidence="6" key="2">
    <citation type="submission" date="2019-04" db="EMBL/GenBank/DDBJ databases">
        <authorList>
            <consortium name="NCBI Pathogen Detection Project"/>
        </authorList>
    </citation>
    <scope>NUCLEOTIDE SEQUENCE</scope>
    <source>
        <strain evidence="6">Salmonella enterica</strain>
    </source>
</reference>
<dbReference type="Gene3D" id="1.10.443.10">
    <property type="entry name" value="Intergrase catalytic core"/>
    <property type="match status" value="1"/>
</dbReference>
<dbReference type="Pfam" id="PF00589">
    <property type="entry name" value="Phage_integrase"/>
    <property type="match status" value="1"/>
</dbReference>
<dbReference type="InterPro" id="IPR002104">
    <property type="entry name" value="Integrase_catalytic"/>
</dbReference>
<name>A0A725MTM1_SALSE</name>
<gene>
    <name evidence="6" type="ORF">G2906_20110</name>
</gene>
<dbReference type="PANTHER" id="PTHR30349">
    <property type="entry name" value="PHAGE INTEGRASE-RELATED"/>
    <property type="match status" value="1"/>
</dbReference>
<evidence type="ECO:0000256" key="2">
    <source>
        <dbReference type="ARBA" id="ARBA00022908"/>
    </source>
</evidence>
<dbReference type="PROSITE" id="PS51898">
    <property type="entry name" value="TYR_RECOMBINASE"/>
    <property type="match status" value="1"/>
</dbReference>
<evidence type="ECO:0000256" key="1">
    <source>
        <dbReference type="ARBA" id="ARBA00008857"/>
    </source>
</evidence>
<keyword evidence="2" id="KW-0229">DNA integration</keyword>
<evidence type="ECO:0000259" key="5">
    <source>
        <dbReference type="PROSITE" id="PS51898"/>
    </source>
</evidence>
<evidence type="ECO:0000313" key="6">
    <source>
        <dbReference type="EMBL" id="HAE0891508.1"/>
    </source>
</evidence>
<dbReference type="GO" id="GO:0003677">
    <property type="term" value="F:DNA binding"/>
    <property type="evidence" value="ECO:0007669"/>
    <property type="project" value="UniProtKB-KW"/>
</dbReference>
<dbReference type="CDD" id="cd01184">
    <property type="entry name" value="INT_C_like_1"/>
    <property type="match status" value="1"/>
</dbReference>
<dbReference type="GO" id="GO:0006310">
    <property type="term" value="P:DNA recombination"/>
    <property type="evidence" value="ECO:0007669"/>
    <property type="project" value="UniProtKB-KW"/>
</dbReference>
<dbReference type="InterPro" id="IPR050090">
    <property type="entry name" value="Tyrosine_recombinase_XerCD"/>
</dbReference>
<dbReference type="EMBL" id="DAAQUF010000012">
    <property type="protein sequence ID" value="HAE0891508.1"/>
    <property type="molecule type" value="Genomic_DNA"/>
</dbReference>
<sequence>MFISLVKSSKMEPAQLLDIVHKMKKLEQKDIDDYLLSIQVAFYSAAKKIPTTVRKRLRSSTSLTYEKSNVTLLGEVLGDTFTTDGPALSEDSVIERLSRQYDITGMAEEIDYIASEYDLMWKHYCDAHVAFLDSRHSEYRQILSSLRPENDYAPAVVDKSEKPLASELTLSQAWKGFLEFKSDWKPKIRQGNEKYFEVIEAVLGAETLVTSITRRDIKNLLEVVEGLPRQNKKPYNRMGAQQCLDLDEVPEDDLVSSKTVKDYLKLCQGLFSTYLTGELDVLESSPTNNVKYESKSKGYGVYSQTEMRKLVTHFKTLDGWKKWGFLLLAYTGARRSEIANLKVSDVRLDDDSQRYYIMIEDSKTEAGIRQVPISLRLIDMGFLNYLEGKHRSDKLFPEISYSNQVTRIFHAIRDNLEIDYLNDFKERRIVHSFRHTFITEALSKNNALTLVQQTVGHEHSGHKETQTYTGRMRISDLISVIDSIDWI</sequence>
<dbReference type="InterPro" id="IPR011010">
    <property type="entry name" value="DNA_brk_join_enz"/>
</dbReference>
<comment type="similarity">
    <text evidence="1">Belongs to the 'phage' integrase family.</text>
</comment>
<comment type="caution">
    <text evidence="6">The sequence shown here is derived from an EMBL/GenBank/DDBJ whole genome shotgun (WGS) entry which is preliminary data.</text>
</comment>
<feature type="domain" description="Tyr recombinase" evidence="5">
    <location>
        <begin position="297"/>
        <end position="482"/>
    </location>
</feature>